<evidence type="ECO:0000313" key="4">
    <source>
        <dbReference type="Proteomes" id="UP000672602"/>
    </source>
</evidence>
<dbReference type="Proteomes" id="UP000672602">
    <property type="component" value="Unassembled WGS sequence"/>
</dbReference>
<dbReference type="EMBL" id="JAGMWN010000004">
    <property type="protein sequence ID" value="MBP5857351.1"/>
    <property type="molecule type" value="Genomic_DNA"/>
</dbReference>
<keyword evidence="4" id="KW-1185">Reference proteome</keyword>
<evidence type="ECO:0000256" key="1">
    <source>
        <dbReference type="SAM" id="MobiDB-lite"/>
    </source>
</evidence>
<gene>
    <name evidence="3" type="ORF">KAJ83_10055</name>
</gene>
<keyword evidence="2" id="KW-1133">Transmembrane helix</keyword>
<evidence type="ECO:0000313" key="3">
    <source>
        <dbReference type="EMBL" id="MBP5857351.1"/>
    </source>
</evidence>
<name>A0A8J7V2N4_9PROT</name>
<feature type="compositionally biased region" description="Basic and acidic residues" evidence="1">
    <location>
        <begin position="22"/>
        <end position="37"/>
    </location>
</feature>
<proteinExistence type="predicted"/>
<feature type="compositionally biased region" description="Basic and acidic residues" evidence="1">
    <location>
        <begin position="1"/>
        <end position="14"/>
    </location>
</feature>
<evidence type="ECO:0000256" key="2">
    <source>
        <dbReference type="SAM" id="Phobius"/>
    </source>
</evidence>
<dbReference type="AlphaFoldDB" id="A0A8J7V2N4"/>
<keyword evidence="2" id="KW-0472">Membrane</keyword>
<feature type="transmembrane region" description="Helical" evidence="2">
    <location>
        <begin position="59"/>
        <end position="76"/>
    </location>
</feature>
<keyword evidence="2" id="KW-0812">Transmembrane</keyword>
<sequence>MATYREKQSEDRRQGRPQADGLDNRWSIDRPAGRDQQPETGGGGGGPEGPEEIARRNTAILRGTALMLAVCLAFALPQPDALLAPLFSSYLFAAAGAGLLWGAITRTPIRAPHLTHWDQAAFLLAVSLLAGFFTDADSARQAIEAFQNGS</sequence>
<organism evidence="3 4">
    <name type="scientific">Marivibrio halodurans</name>
    <dbReference type="NCBI Taxonomy" id="2039722"/>
    <lineage>
        <taxon>Bacteria</taxon>
        <taxon>Pseudomonadati</taxon>
        <taxon>Pseudomonadota</taxon>
        <taxon>Alphaproteobacteria</taxon>
        <taxon>Rhodospirillales</taxon>
        <taxon>Rhodospirillaceae</taxon>
        <taxon>Marivibrio</taxon>
    </lineage>
</organism>
<protein>
    <submittedName>
        <fullName evidence="3">Uncharacterized protein</fullName>
    </submittedName>
</protein>
<comment type="caution">
    <text evidence="3">The sequence shown here is derived from an EMBL/GenBank/DDBJ whole genome shotgun (WGS) entry which is preliminary data.</text>
</comment>
<feature type="transmembrane region" description="Helical" evidence="2">
    <location>
        <begin position="82"/>
        <end position="104"/>
    </location>
</feature>
<dbReference type="RefSeq" id="WP_210681938.1">
    <property type="nucleotide sequence ID" value="NZ_JAGMWN010000004.1"/>
</dbReference>
<feature type="region of interest" description="Disordered" evidence="1">
    <location>
        <begin position="1"/>
        <end position="54"/>
    </location>
</feature>
<accession>A0A8J7V2N4</accession>
<reference evidence="3" key="1">
    <citation type="submission" date="2021-04" db="EMBL/GenBank/DDBJ databases">
        <authorList>
            <person name="Zhang D.-C."/>
        </authorList>
    </citation>
    <scope>NUCLEOTIDE SEQUENCE</scope>
    <source>
        <strain evidence="3">CGMCC 1.15697</strain>
    </source>
</reference>